<evidence type="ECO:0000256" key="7">
    <source>
        <dbReference type="ARBA" id="ARBA00012216"/>
    </source>
</evidence>
<evidence type="ECO:0000256" key="1">
    <source>
        <dbReference type="ARBA" id="ARBA00001936"/>
    </source>
</evidence>
<comment type="function">
    <text evidence="3 16">Cell wall formation.</text>
</comment>
<comment type="similarity">
    <text evidence="6 16">Belongs to the D-alanine--D-alanine ligase family.</text>
</comment>
<evidence type="ECO:0000313" key="19">
    <source>
        <dbReference type="EMBL" id="CAH0993167.1"/>
    </source>
</evidence>
<dbReference type="Gene3D" id="3.40.50.20">
    <property type="match status" value="1"/>
</dbReference>
<protein>
    <recommendedName>
        <fullName evidence="7 16">D-alanine--D-alanine ligase</fullName>
        <ecNumber evidence="7 16">6.3.2.4</ecNumber>
    </recommendedName>
    <alternativeName>
        <fullName evidence="16">D-Ala-D-Ala ligase</fullName>
    </alternativeName>
    <alternativeName>
        <fullName evidence="16">D-alanylalanine synthetase</fullName>
    </alternativeName>
</protein>
<dbReference type="InterPro" id="IPR011095">
    <property type="entry name" value="Dala_Dala_lig_C"/>
</dbReference>
<dbReference type="HAMAP" id="MF_00047">
    <property type="entry name" value="Dala_Dala_lig"/>
    <property type="match status" value="1"/>
</dbReference>
<evidence type="ECO:0000256" key="17">
    <source>
        <dbReference type="PROSITE-ProRule" id="PRU00409"/>
    </source>
</evidence>
<dbReference type="PIRSF" id="PIRSF039102">
    <property type="entry name" value="Ddl/VanB"/>
    <property type="match status" value="1"/>
</dbReference>
<dbReference type="RefSeq" id="WP_237445851.1">
    <property type="nucleotide sequence ID" value="NZ_CAKLPX010000005.1"/>
</dbReference>
<dbReference type="InterPro" id="IPR000291">
    <property type="entry name" value="D-Ala_lig_Van_CS"/>
</dbReference>
<keyword evidence="13 16" id="KW-0573">Peptidoglycan synthesis</keyword>
<sequence length="316" mass="33939">MINQLIAELKQKLTSPVAVLYGGKARERDVSLQSGAAVLQALKNCDIDCIAVDTQEPWVERLNKQGVAHSFIALHGIGGEDGTIQGALETLAISYTGSGVLASALGMDKLRCKHLWRGLQLPTADFSLLDSSSDFKQIMQDLGGKVMVKPALEGSSIGMSIAGSVEELEAAYALAGGEGAIVMAERWIEGREFTVAVLDGAALPAIELKTEHSFYDYDAKYISDDTQYICPAPLSDDERVLLADLAVQAFDSVGCRGWGRVDFMQDHQGRVYLLEVNTVPGMTSHSLVPMAAKQTGLDFESLVLTILLDSLNSEDG</sequence>
<reference evidence="19" key="1">
    <citation type="submission" date="2021-12" db="EMBL/GenBank/DDBJ databases">
        <authorList>
            <person name="Rodrigo-Torres L."/>
            <person name="Arahal R. D."/>
            <person name="Lucena T."/>
        </authorList>
    </citation>
    <scope>NUCLEOTIDE SEQUENCE</scope>
    <source>
        <strain evidence="19">CECT 8267</strain>
    </source>
</reference>
<dbReference type="InterPro" id="IPR011127">
    <property type="entry name" value="Dala_Dala_lig_N"/>
</dbReference>
<evidence type="ECO:0000313" key="20">
    <source>
        <dbReference type="Proteomes" id="UP000838100"/>
    </source>
</evidence>
<name>A0ABN8ELE9_9GAMM</name>
<dbReference type="EMBL" id="CAKLPX010000005">
    <property type="protein sequence ID" value="CAH0993167.1"/>
    <property type="molecule type" value="Genomic_DNA"/>
</dbReference>
<keyword evidence="8 16" id="KW-0963">Cytoplasm</keyword>
<keyword evidence="14 16" id="KW-0961">Cell wall biogenesis/degradation</keyword>
<dbReference type="PROSITE" id="PS00844">
    <property type="entry name" value="DALA_DALA_LIGASE_2"/>
    <property type="match status" value="1"/>
</dbReference>
<dbReference type="PROSITE" id="PS50975">
    <property type="entry name" value="ATP_GRASP"/>
    <property type="match status" value="1"/>
</dbReference>
<dbReference type="InterPro" id="IPR005905">
    <property type="entry name" value="D_ala_D_ala"/>
</dbReference>
<comment type="cofactor">
    <cofactor evidence="1">
        <name>Mn(2+)</name>
        <dbReference type="ChEBI" id="CHEBI:29035"/>
    </cofactor>
</comment>
<evidence type="ECO:0000256" key="16">
    <source>
        <dbReference type="HAMAP-Rule" id="MF_00047"/>
    </source>
</evidence>
<evidence type="ECO:0000256" key="2">
    <source>
        <dbReference type="ARBA" id="ARBA00001946"/>
    </source>
</evidence>
<dbReference type="InterPro" id="IPR016185">
    <property type="entry name" value="PreATP-grasp_dom_sf"/>
</dbReference>
<keyword evidence="12 16" id="KW-0133">Cell shape</keyword>
<evidence type="ECO:0000256" key="15">
    <source>
        <dbReference type="ARBA" id="ARBA00047614"/>
    </source>
</evidence>
<keyword evidence="20" id="KW-1185">Reference proteome</keyword>
<proteinExistence type="inferred from homology"/>
<dbReference type="InterPro" id="IPR013815">
    <property type="entry name" value="ATP_grasp_subdomain_1"/>
</dbReference>
<evidence type="ECO:0000256" key="5">
    <source>
        <dbReference type="ARBA" id="ARBA00004752"/>
    </source>
</evidence>
<comment type="subcellular location">
    <subcellularLocation>
        <location evidence="4 16">Cytoplasm</location>
    </subcellularLocation>
</comment>
<organism evidence="19 20">
    <name type="scientific">Sinobacterium norvegicum</name>
    <dbReference type="NCBI Taxonomy" id="1641715"/>
    <lineage>
        <taxon>Bacteria</taxon>
        <taxon>Pseudomonadati</taxon>
        <taxon>Pseudomonadota</taxon>
        <taxon>Gammaproteobacteria</taxon>
        <taxon>Cellvibrionales</taxon>
        <taxon>Spongiibacteraceae</taxon>
        <taxon>Sinobacterium</taxon>
    </lineage>
</organism>
<feature type="domain" description="ATP-grasp" evidence="18">
    <location>
        <begin position="113"/>
        <end position="308"/>
    </location>
</feature>
<keyword evidence="9 16" id="KW-0436">Ligase</keyword>
<evidence type="ECO:0000256" key="3">
    <source>
        <dbReference type="ARBA" id="ARBA00003921"/>
    </source>
</evidence>
<comment type="cofactor">
    <cofactor evidence="2">
        <name>Mg(2+)</name>
        <dbReference type="ChEBI" id="CHEBI:18420"/>
    </cofactor>
</comment>
<keyword evidence="10 17" id="KW-0547">Nucleotide-binding</keyword>
<evidence type="ECO:0000256" key="10">
    <source>
        <dbReference type="ARBA" id="ARBA00022741"/>
    </source>
</evidence>
<evidence type="ECO:0000259" key="18">
    <source>
        <dbReference type="PROSITE" id="PS50975"/>
    </source>
</evidence>
<dbReference type="PANTHER" id="PTHR23132">
    <property type="entry name" value="D-ALANINE--D-ALANINE LIGASE"/>
    <property type="match status" value="1"/>
</dbReference>
<dbReference type="NCBIfam" id="NF002378">
    <property type="entry name" value="PRK01372.1"/>
    <property type="match status" value="1"/>
</dbReference>
<gene>
    <name evidence="19" type="primary">ddlB</name>
    <name evidence="16" type="synonym">ddl</name>
    <name evidence="19" type="ORF">SIN8267_03308</name>
</gene>
<dbReference type="PANTHER" id="PTHR23132:SF23">
    <property type="entry name" value="D-ALANINE--D-ALANINE LIGASE B"/>
    <property type="match status" value="1"/>
</dbReference>
<evidence type="ECO:0000256" key="6">
    <source>
        <dbReference type="ARBA" id="ARBA00010871"/>
    </source>
</evidence>
<evidence type="ECO:0000256" key="9">
    <source>
        <dbReference type="ARBA" id="ARBA00022598"/>
    </source>
</evidence>
<dbReference type="Pfam" id="PF07478">
    <property type="entry name" value="Dala_Dala_lig_C"/>
    <property type="match status" value="1"/>
</dbReference>
<evidence type="ECO:0000256" key="13">
    <source>
        <dbReference type="ARBA" id="ARBA00022984"/>
    </source>
</evidence>
<evidence type="ECO:0000256" key="8">
    <source>
        <dbReference type="ARBA" id="ARBA00022490"/>
    </source>
</evidence>
<comment type="caution">
    <text evidence="19">The sequence shown here is derived from an EMBL/GenBank/DDBJ whole genome shotgun (WGS) entry which is preliminary data.</text>
</comment>
<dbReference type="Proteomes" id="UP000838100">
    <property type="component" value="Unassembled WGS sequence"/>
</dbReference>
<comment type="pathway">
    <text evidence="5 16">Cell wall biogenesis; peptidoglycan biosynthesis.</text>
</comment>
<dbReference type="GO" id="GO:0008716">
    <property type="term" value="F:D-alanine-D-alanine ligase activity"/>
    <property type="evidence" value="ECO:0007669"/>
    <property type="project" value="UniProtKB-EC"/>
</dbReference>
<dbReference type="PROSITE" id="PS00843">
    <property type="entry name" value="DALA_DALA_LIGASE_1"/>
    <property type="match status" value="1"/>
</dbReference>
<comment type="catalytic activity">
    <reaction evidence="15 16">
        <text>2 D-alanine + ATP = D-alanyl-D-alanine + ADP + phosphate + H(+)</text>
        <dbReference type="Rhea" id="RHEA:11224"/>
        <dbReference type="ChEBI" id="CHEBI:15378"/>
        <dbReference type="ChEBI" id="CHEBI:30616"/>
        <dbReference type="ChEBI" id="CHEBI:43474"/>
        <dbReference type="ChEBI" id="CHEBI:57416"/>
        <dbReference type="ChEBI" id="CHEBI:57822"/>
        <dbReference type="ChEBI" id="CHEBI:456216"/>
        <dbReference type="EC" id="6.3.2.4"/>
    </reaction>
</comment>
<accession>A0ABN8ELE9</accession>
<evidence type="ECO:0000256" key="11">
    <source>
        <dbReference type="ARBA" id="ARBA00022840"/>
    </source>
</evidence>
<dbReference type="Pfam" id="PF01820">
    <property type="entry name" value="Dala_Dala_lig_N"/>
    <property type="match status" value="1"/>
</dbReference>
<dbReference type="InterPro" id="IPR011761">
    <property type="entry name" value="ATP-grasp"/>
</dbReference>
<dbReference type="SUPFAM" id="SSF52440">
    <property type="entry name" value="PreATP-grasp domain"/>
    <property type="match status" value="1"/>
</dbReference>
<keyword evidence="11 17" id="KW-0067">ATP-binding</keyword>
<dbReference type="SUPFAM" id="SSF56059">
    <property type="entry name" value="Glutathione synthetase ATP-binding domain-like"/>
    <property type="match status" value="1"/>
</dbReference>
<dbReference type="EC" id="6.3.2.4" evidence="7 16"/>
<dbReference type="Gene3D" id="3.30.470.20">
    <property type="entry name" value="ATP-grasp fold, B domain"/>
    <property type="match status" value="1"/>
</dbReference>
<dbReference type="NCBIfam" id="TIGR01205">
    <property type="entry name" value="D_ala_D_alaTIGR"/>
    <property type="match status" value="1"/>
</dbReference>
<evidence type="ECO:0000256" key="14">
    <source>
        <dbReference type="ARBA" id="ARBA00023316"/>
    </source>
</evidence>
<evidence type="ECO:0000256" key="4">
    <source>
        <dbReference type="ARBA" id="ARBA00004496"/>
    </source>
</evidence>
<dbReference type="Gene3D" id="3.30.1490.20">
    <property type="entry name" value="ATP-grasp fold, A domain"/>
    <property type="match status" value="1"/>
</dbReference>
<evidence type="ECO:0000256" key="12">
    <source>
        <dbReference type="ARBA" id="ARBA00022960"/>
    </source>
</evidence>